<accession>A0A9D4T678</accession>
<dbReference type="EMBL" id="JABSTV010001247">
    <property type="protein sequence ID" value="KAH7972794.1"/>
    <property type="molecule type" value="Genomic_DNA"/>
</dbReference>
<protein>
    <submittedName>
        <fullName evidence="1">Uncharacterized protein</fullName>
    </submittedName>
</protein>
<organism evidence="1 2">
    <name type="scientific">Rhipicephalus sanguineus</name>
    <name type="common">Brown dog tick</name>
    <name type="synonym">Ixodes sanguineus</name>
    <dbReference type="NCBI Taxonomy" id="34632"/>
    <lineage>
        <taxon>Eukaryota</taxon>
        <taxon>Metazoa</taxon>
        <taxon>Ecdysozoa</taxon>
        <taxon>Arthropoda</taxon>
        <taxon>Chelicerata</taxon>
        <taxon>Arachnida</taxon>
        <taxon>Acari</taxon>
        <taxon>Parasitiformes</taxon>
        <taxon>Ixodida</taxon>
        <taxon>Ixodoidea</taxon>
        <taxon>Ixodidae</taxon>
        <taxon>Rhipicephalinae</taxon>
        <taxon>Rhipicephalus</taxon>
        <taxon>Rhipicephalus</taxon>
    </lineage>
</organism>
<dbReference type="AlphaFoldDB" id="A0A9D4T678"/>
<evidence type="ECO:0000313" key="2">
    <source>
        <dbReference type="Proteomes" id="UP000821837"/>
    </source>
</evidence>
<dbReference type="VEuPathDB" id="VectorBase:RSAN_057821"/>
<name>A0A9D4T678_RHISA</name>
<proteinExistence type="predicted"/>
<gene>
    <name evidence="1" type="ORF">HPB52_017175</name>
</gene>
<keyword evidence="2" id="KW-1185">Reference proteome</keyword>
<evidence type="ECO:0000313" key="1">
    <source>
        <dbReference type="EMBL" id="KAH7972794.1"/>
    </source>
</evidence>
<sequence length="133" mass="14635">MGSGHASDDGITPREPVVNTFTAPMQRFPQGAPVWSRQYNLAGQRWLPGTVTSSVGAWLWWTPPEECSVVTWTNCGHGTPNCGKAGALRDKPIPQMAAARIQRWALLLSAYQYDSMTAVCLCRSQRTTVKMIP</sequence>
<reference evidence="1" key="2">
    <citation type="submission" date="2021-09" db="EMBL/GenBank/DDBJ databases">
        <authorList>
            <person name="Jia N."/>
            <person name="Wang J."/>
            <person name="Shi W."/>
            <person name="Du L."/>
            <person name="Sun Y."/>
            <person name="Zhan W."/>
            <person name="Jiang J."/>
            <person name="Wang Q."/>
            <person name="Zhang B."/>
            <person name="Ji P."/>
            <person name="Sakyi L.B."/>
            <person name="Cui X."/>
            <person name="Yuan T."/>
            <person name="Jiang B."/>
            <person name="Yang W."/>
            <person name="Lam T.T.-Y."/>
            <person name="Chang Q."/>
            <person name="Ding S."/>
            <person name="Wang X."/>
            <person name="Zhu J."/>
            <person name="Ruan X."/>
            <person name="Zhao L."/>
            <person name="Wei J."/>
            <person name="Que T."/>
            <person name="Du C."/>
            <person name="Cheng J."/>
            <person name="Dai P."/>
            <person name="Han X."/>
            <person name="Huang E."/>
            <person name="Gao Y."/>
            <person name="Liu J."/>
            <person name="Shao H."/>
            <person name="Ye R."/>
            <person name="Li L."/>
            <person name="Wei W."/>
            <person name="Wang X."/>
            <person name="Wang C."/>
            <person name="Huo Q."/>
            <person name="Li W."/>
            <person name="Guo W."/>
            <person name="Chen H."/>
            <person name="Chen S."/>
            <person name="Zhou L."/>
            <person name="Zhou L."/>
            <person name="Ni X."/>
            <person name="Tian J."/>
            <person name="Zhou Y."/>
            <person name="Sheng Y."/>
            <person name="Liu T."/>
            <person name="Pan Y."/>
            <person name="Xia L."/>
            <person name="Li J."/>
            <person name="Zhao F."/>
            <person name="Cao W."/>
        </authorList>
    </citation>
    <scope>NUCLEOTIDE SEQUENCE</scope>
    <source>
        <strain evidence="1">Rsan-2018</strain>
        <tissue evidence="1">Larvae</tissue>
    </source>
</reference>
<reference evidence="1" key="1">
    <citation type="journal article" date="2020" name="Cell">
        <title>Large-Scale Comparative Analyses of Tick Genomes Elucidate Their Genetic Diversity and Vector Capacities.</title>
        <authorList>
            <consortium name="Tick Genome and Microbiome Consortium (TIGMIC)"/>
            <person name="Jia N."/>
            <person name="Wang J."/>
            <person name="Shi W."/>
            <person name="Du L."/>
            <person name="Sun Y."/>
            <person name="Zhan W."/>
            <person name="Jiang J.F."/>
            <person name="Wang Q."/>
            <person name="Zhang B."/>
            <person name="Ji P."/>
            <person name="Bell-Sakyi L."/>
            <person name="Cui X.M."/>
            <person name="Yuan T.T."/>
            <person name="Jiang B.G."/>
            <person name="Yang W.F."/>
            <person name="Lam T.T."/>
            <person name="Chang Q.C."/>
            <person name="Ding S.J."/>
            <person name="Wang X.J."/>
            <person name="Zhu J.G."/>
            <person name="Ruan X.D."/>
            <person name="Zhao L."/>
            <person name="Wei J.T."/>
            <person name="Ye R.Z."/>
            <person name="Que T.C."/>
            <person name="Du C.H."/>
            <person name="Zhou Y.H."/>
            <person name="Cheng J.X."/>
            <person name="Dai P.F."/>
            <person name="Guo W.B."/>
            <person name="Han X.H."/>
            <person name="Huang E.J."/>
            <person name="Li L.F."/>
            <person name="Wei W."/>
            <person name="Gao Y.C."/>
            <person name="Liu J.Z."/>
            <person name="Shao H.Z."/>
            <person name="Wang X."/>
            <person name="Wang C.C."/>
            <person name="Yang T.C."/>
            <person name="Huo Q.B."/>
            <person name="Li W."/>
            <person name="Chen H.Y."/>
            <person name="Chen S.E."/>
            <person name="Zhou L.G."/>
            <person name="Ni X.B."/>
            <person name="Tian J.H."/>
            <person name="Sheng Y."/>
            <person name="Liu T."/>
            <person name="Pan Y.S."/>
            <person name="Xia L.Y."/>
            <person name="Li J."/>
            <person name="Zhao F."/>
            <person name="Cao W.C."/>
        </authorList>
    </citation>
    <scope>NUCLEOTIDE SEQUENCE</scope>
    <source>
        <strain evidence="1">Rsan-2018</strain>
    </source>
</reference>
<dbReference type="Proteomes" id="UP000821837">
    <property type="component" value="Chromosome 11"/>
</dbReference>
<comment type="caution">
    <text evidence="1">The sequence shown here is derived from an EMBL/GenBank/DDBJ whole genome shotgun (WGS) entry which is preliminary data.</text>
</comment>